<reference evidence="4" key="1">
    <citation type="submission" date="2016-01" db="EMBL/GenBank/DDBJ databases">
        <title>Reference transcriptome for the parasite Schistocephalus solidus: insights into the molecular evolution of parasitism.</title>
        <authorList>
            <person name="Hebert F.O."/>
            <person name="Grambauer S."/>
            <person name="Barber I."/>
            <person name="Landry C.R."/>
            <person name="Aubin-Horth N."/>
        </authorList>
    </citation>
    <scope>NUCLEOTIDE SEQUENCE</scope>
</reference>
<feature type="compositionally biased region" description="Low complexity" evidence="3">
    <location>
        <begin position="772"/>
        <end position="804"/>
    </location>
</feature>
<protein>
    <submittedName>
        <fullName evidence="4">Protein cramped-like</fullName>
    </submittedName>
</protein>
<keyword evidence="1" id="KW-0238">DNA-binding</keyword>
<dbReference type="InterPro" id="IPR055315">
    <property type="entry name" value="Cramped-like"/>
</dbReference>
<dbReference type="PANTHER" id="PTHR21677">
    <property type="entry name" value="CRAMPED PROTEIN"/>
    <property type="match status" value="1"/>
</dbReference>
<dbReference type="AlphaFoldDB" id="A0A0X3P6U6"/>
<feature type="compositionally biased region" description="Low complexity" evidence="3">
    <location>
        <begin position="508"/>
        <end position="520"/>
    </location>
</feature>
<evidence type="ECO:0000256" key="1">
    <source>
        <dbReference type="ARBA" id="ARBA00023125"/>
    </source>
</evidence>
<dbReference type="PANTHER" id="PTHR21677:SF1">
    <property type="entry name" value="PROTEIN CRAMPED-LIKE"/>
    <property type="match status" value="1"/>
</dbReference>
<gene>
    <name evidence="4" type="primary">CRML</name>
    <name evidence="4" type="ORF">TR93820</name>
</gene>
<feature type="region of interest" description="Disordered" evidence="3">
    <location>
        <begin position="993"/>
        <end position="1016"/>
    </location>
</feature>
<evidence type="ECO:0000256" key="2">
    <source>
        <dbReference type="ARBA" id="ARBA00023242"/>
    </source>
</evidence>
<feature type="region of interest" description="Disordered" evidence="3">
    <location>
        <begin position="766"/>
        <end position="829"/>
    </location>
</feature>
<organism evidence="4">
    <name type="scientific">Schistocephalus solidus</name>
    <name type="common">Tapeworm</name>
    <dbReference type="NCBI Taxonomy" id="70667"/>
    <lineage>
        <taxon>Eukaryota</taxon>
        <taxon>Metazoa</taxon>
        <taxon>Spiralia</taxon>
        <taxon>Lophotrochozoa</taxon>
        <taxon>Platyhelminthes</taxon>
        <taxon>Cestoda</taxon>
        <taxon>Eucestoda</taxon>
        <taxon>Diphyllobothriidea</taxon>
        <taxon>Diphyllobothriidae</taxon>
        <taxon>Schistocephalus</taxon>
    </lineage>
</organism>
<dbReference type="GO" id="GO:0007389">
    <property type="term" value="P:pattern specification process"/>
    <property type="evidence" value="ECO:0007669"/>
    <property type="project" value="TreeGrafter"/>
</dbReference>
<proteinExistence type="predicted"/>
<dbReference type="GO" id="GO:0003677">
    <property type="term" value="F:DNA binding"/>
    <property type="evidence" value="ECO:0007669"/>
    <property type="project" value="UniProtKB-KW"/>
</dbReference>
<evidence type="ECO:0000256" key="3">
    <source>
        <dbReference type="SAM" id="MobiDB-lite"/>
    </source>
</evidence>
<feature type="region of interest" description="Disordered" evidence="3">
    <location>
        <begin position="433"/>
        <end position="525"/>
    </location>
</feature>
<keyword evidence="2" id="KW-0539">Nucleus</keyword>
<name>A0A0X3P6U6_SCHSO</name>
<feature type="compositionally biased region" description="Polar residues" evidence="3">
    <location>
        <begin position="492"/>
        <end position="507"/>
    </location>
</feature>
<feature type="region of interest" description="Disordered" evidence="3">
    <location>
        <begin position="624"/>
        <end position="668"/>
    </location>
</feature>
<evidence type="ECO:0000313" key="4">
    <source>
        <dbReference type="EMBL" id="JAP42906.1"/>
    </source>
</evidence>
<accession>A0A0X3P6U6</accession>
<feature type="compositionally biased region" description="Basic and acidic residues" evidence="3">
    <location>
        <begin position="997"/>
        <end position="1016"/>
    </location>
</feature>
<dbReference type="GO" id="GO:0005634">
    <property type="term" value="C:nucleus"/>
    <property type="evidence" value="ECO:0007669"/>
    <property type="project" value="TreeGrafter"/>
</dbReference>
<dbReference type="GO" id="GO:0003682">
    <property type="term" value="F:chromatin binding"/>
    <property type="evidence" value="ECO:0007669"/>
    <property type="project" value="InterPro"/>
</dbReference>
<sequence>MKTRSASIEPPNIAAGVKARRLARIASPFYRPTDSQTLSTQPANEISEIKAPPALSTLGHISVSSINTDKPEINEQPAKGRQTSGSKFLKDSWTADDRRLFFQGIRLYGRNFTELTRFIRSRGHRGTPGCDTLLTPNCAQPSIADSLPTPIGSAHNVQNMASGPPSTAGCSMAPLGGQPSSLPSSLPGAPAFPLQDLNAAAGGRTRDQVRLFYQQTWHKLRRYIKYPDGVPQHVREVYALVNWSIMRSRIKKALDNRLGEKLNELVHYGSTCVKHNGRRFLLRTPVCPALKQINKISAPAQEFTLPEDVWVELVPASQIVAWRVLEAEQNPRLRLRVDINRQLSDVISLVEAKWMYPIERIRSLLELNCEQQSNDGGSCGGRLKMDDFAKDHLLLRFPKEQKLEGAISLQEVSRTRSADISLTAYQARRLEATNAVSQREESEEGSRPSPAVPRVAAFSSGPPEGPTDGDSVKETAQTEAAAVRHKMEDCTAEQSSVKPQDSSSRLMPTSSHPPTSAPSSNYTLPHVNPVVHLDLRSDASRLMNGVTFEEARSMKLLVIYLALGCPARIRFEYDFVHLSTTNGKTIIKTALQGNEITDGISNGLRRLLHLNASDYLNFKDWTRNHNQTSTRPTNATKNRLASNSTVLNERTPPEEQPQVAQSSYYTSQQPEIQNHQPLVSSGHEAVVVGHTTKVVVARQLNVGGPEAGSAQATIHPTTTATTTCVADAGGTVLVSASPHGNAVSVTTAASLPPQVRPTLPILMPRPSPPGLPALAPATQRPSLQAPQSSLSALRAFNQSQARSSRTARSRSHHLYSQIGRRGRPPPLVPAPALQTTAGIPVTTTTIWTASALCASVNRANSPSRPDTHTTLTANIPATASPAPTATSASVAAPVLSPFTAAGPAPSVHAHYALNTSTALYTTEVSQIVMNSSVSTTPSTTTPTHTMRFNQGTLDAPPQPDFGAPLILDGYTNQSSTSDTMKSLLNAIMRTVPPSSDEAEHQLRPEEENQREQDQHHDFNSLCQLDLMYPSPAAGNSSIPFPVVLGTPENTQPLPPPPPPNFQFPGPSPVSYSLLLNEDSCSSLGTVITGLSQRSGTETLQPAGGEASLSDSLACKILMEMSRPTVDDITFTTDVKPATTDGAILTDRSEILAPDSDGDLRPNWFPHSSLLSLRSDQEVKPHCESVHLVTPAQFSLPPTESSKAVLPSSFSNVF</sequence>
<feature type="compositionally biased region" description="Polar residues" evidence="3">
    <location>
        <begin position="658"/>
        <end position="668"/>
    </location>
</feature>
<dbReference type="EMBL" id="GEEE01020319">
    <property type="protein sequence ID" value="JAP42906.1"/>
    <property type="molecule type" value="Transcribed_RNA"/>
</dbReference>
<feature type="compositionally biased region" description="Polar residues" evidence="3">
    <location>
        <begin position="624"/>
        <end position="648"/>
    </location>
</feature>